<sequence>MGLAILFAIGGVLGWLSSIIQSQTDGREILMDIGAGVLGALLLGLLMSSSSLVKEISASTFFFGCIGAAGGLLVAHMVRRGIPG</sequence>
<keyword evidence="3" id="KW-1185">Reference proteome</keyword>
<proteinExistence type="predicted"/>
<dbReference type="RefSeq" id="WP_160597185.1">
    <property type="nucleotide sequence ID" value="NZ_WTYS01000001.1"/>
</dbReference>
<keyword evidence="1" id="KW-0472">Membrane</keyword>
<comment type="caution">
    <text evidence="2">The sequence shown here is derived from an EMBL/GenBank/DDBJ whole genome shotgun (WGS) entry which is preliminary data.</text>
</comment>
<reference evidence="2 3" key="1">
    <citation type="submission" date="2019-12" db="EMBL/GenBank/DDBJ databases">
        <title>Genomic-based taxomic classification of the family Erythrobacteraceae.</title>
        <authorList>
            <person name="Xu L."/>
        </authorList>
    </citation>
    <scope>NUCLEOTIDE SEQUENCE [LARGE SCALE GENOMIC DNA]</scope>
    <source>
        <strain evidence="2 3">JCM 17802</strain>
    </source>
</reference>
<dbReference type="OrthoDB" id="964123at2"/>
<dbReference type="EMBL" id="WTYS01000001">
    <property type="protein sequence ID" value="MXO55911.1"/>
    <property type="molecule type" value="Genomic_DNA"/>
</dbReference>
<name>A0A6I4SJ79_9SPHN</name>
<evidence type="ECO:0008006" key="4">
    <source>
        <dbReference type="Google" id="ProtNLM"/>
    </source>
</evidence>
<keyword evidence="1" id="KW-0812">Transmembrane</keyword>
<evidence type="ECO:0000256" key="1">
    <source>
        <dbReference type="SAM" id="Phobius"/>
    </source>
</evidence>
<feature type="transmembrane region" description="Helical" evidence="1">
    <location>
        <begin position="60"/>
        <end position="78"/>
    </location>
</feature>
<gene>
    <name evidence="2" type="ORF">GRI36_03345</name>
</gene>
<dbReference type="Proteomes" id="UP000468943">
    <property type="component" value="Unassembled WGS sequence"/>
</dbReference>
<feature type="transmembrane region" description="Helical" evidence="1">
    <location>
        <begin position="29"/>
        <end position="48"/>
    </location>
</feature>
<dbReference type="AlphaFoldDB" id="A0A6I4SJ79"/>
<keyword evidence="1" id="KW-1133">Transmembrane helix</keyword>
<evidence type="ECO:0000313" key="2">
    <source>
        <dbReference type="EMBL" id="MXO55911.1"/>
    </source>
</evidence>
<organism evidence="2 3">
    <name type="scientific">Pontixanthobacter gangjinensis</name>
    <dbReference type="NCBI Taxonomy" id="1028742"/>
    <lineage>
        <taxon>Bacteria</taxon>
        <taxon>Pseudomonadati</taxon>
        <taxon>Pseudomonadota</taxon>
        <taxon>Alphaproteobacteria</taxon>
        <taxon>Sphingomonadales</taxon>
        <taxon>Erythrobacteraceae</taxon>
        <taxon>Pontixanthobacter</taxon>
    </lineage>
</organism>
<evidence type="ECO:0000313" key="3">
    <source>
        <dbReference type="Proteomes" id="UP000468943"/>
    </source>
</evidence>
<protein>
    <recommendedName>
        <fullName evidence="4">GlsB/YeaQ/YmgE family stress response membrane protein</fullName>
    </recommendedName>
</protein>
<accession>A0A6I4SJ79</accession>